<evidence type="ECO:0000256" key="1">
    <source>
        <dbReference type="ARBA" id="ARBA00006484"/>
    </source>
</evidence>
<proteinExistence type="inferred from homology"/>
<gene>
    <name evidence="5" type="ORF">GCM10023143_24170</name>
</gene>
<dbReference type="PANTHER" id="PTHR44196:SF1">
    <property type="entry name" value="DEHYDROGENASE_REDUCTASE SDR FAMILY MEMBER 7B"/>
    <property type="match status" value="1"/>
</dbReference>
<dbReference type="InterPro" id="IPR002347">
    <property type="entry name" value="SDR_fam"/>
</dbReference>
<dbReference type="PANTHER" id="PTHR44196">
    <property type="entry name" value="DEHYDROGENASE/REDUCTASE SDR FAMILY MEMBER 7B"/>
    <property type="match status" value="1"/>
</dbReference>
<feature type="transmembrane region" description="Helical" evidence="3">
    <location>
        <begin position="318"/>
        <end position="335"/>
    </location>
</feature>
<dbReference type="SUPFAM" id="SSF51735">
    <property type="entry name" value="NAD(P)-binding Rossmann-fold domains"/>
    <property type="match status" value="1"/>
</dbReference>
<keyword evidence="2" id="KW-0560">Oxidoreductase</keyword>
<dbReference type="InterPro" id="IPR020904">
    <property type="entry name" value="Sc_DH/Rdtase_CS"/>
</dbReference>
<dbReference type="InterPro" id="IPR036291">
    <property type="entry name" value="NAD(P)-bd_dom_sf"/>
</dbReference>
<reference evidence="6" key="1">
    <citation type="journal article" date="2019" name="Int. J. Syst. Evol. Microbiol.">
        <title>The Global Catalogue of Microorganisms (GCM) 10K type strain sequencing project: providing services to taxonomists for standard genome sequencing and annotation.</title>
        <authorList>
            <consortium name="The Broad Institute Genomics Platform"/>
            <consortium name="The Broad Institute Genome Sequencing Center for Infectious Disease"/>
            <person name="Wu L."/>
            <person name="Ma J."/>
        </authorList>
    </citation>
    <scope>NUCLEOTIDE SEQUENCE [LARGE SCALE GENOMIC DNA]</scope>
    <source>
        <strain evidence="6">JCM 17664</strain>
    </source>
</reference>
<dbReference type="Pfam" id="PF00106">
    <property type="entry name" value="adh_short"/>
    <property type="match status" value="1"/>
</dbReference>
<dbReference type="NCBIfam" id="NF005495">
    <property type="entry name" value="PRK07109.1"/>
    <property type="match status" value="1"/>
</dbReference>
<comment type="similarity">
    <text evidence="1">Belongs to the short-chain dehydrogenases/reductases (SDR) family.</text>
</comment>
<dbReference type="RefSeq" id="WP_344979645.1">
    <property type="nucleotide sequence ID" value="NZ_BAABFN010000005.1"/>
</dbReference>
<dbReference type="PRINTS" id="PR00081">
    <property type="entry name" value="GDHRDH"/>
</dbReference>
<dbReference type="SMART" id="SM00822">
    <property type="entry name" value="PKS_KR"/>
    <property type="match status" value="1"/>
</dbReference>
<keyword evidence="6" id="KW-1185">Reference proteome</keyword>
<keyword evidence="3" id="KW-1133">Transmembrane helix</keyword>
<evidence type="ECO:0000313" key="6">
    <source>
        <dbReference type="Proteomes" id="UP001501207"/>
    </source>
</evidence>
<protein>
    <submittedName>
        <fullName evidence="5">SDR family oxidoreductase</fullName>
    </submittedName>
</protein>
<dbReference type="Proteomes" id="UP001501207">
    <property type="component" value="Unassembled WGS sequence"/>
</dbReference>
<dbReference type="InterPro" id="IPR057326">
    <property type="entry name" value="KR_dom"/>
</dbReference>
<keyword evidence="3" id="KW-0812">Transmembrane</keyword>
<dbReference type="PROSITE" id="PS00061">
    <property type="entry name" value="ADH_SHORT"/>
    <property type="match status" value="1"/>
</dbReference>
<organism evidence="5 6">
    <name type="scientific">Compostibacter hankyongensis</name>
    <dbReference type="NCBI Taxonomy" id="1007089"/>
    <lineage>
        <taxon>Bacteria</taxon>
        <taxon>Pseudomonadati</taxon>
        <taxon>Bacteroidota</taxon>
        <taxon>Chitinophagia</taxon>
        <taxon>Chitinophagales</taxon>
        <taxon>Chitinophagaceae</taxon>
        <taxon>Compostibacter</taxon>
    </lineage>
</organism>
<dbReference type="EMBL" id="BAABFN010000005">
    <property type="protein sequence ID" value="GAA4313725.1"/>
    <property type="molecule type" value="Genomic_DNA"/>
</dbReference>
<comment type="caution">
    <text evidence="5">The sequence shown here is derived from an EMBL/GenBank/DDBJ whole genome shotgun (WGS) entry which is preliminary data.</text>
</comment>
<keyword evidence="3" id="KW-0472">Membrane</keyword>
<name>A0ABP8FYX8_9BACT</name>
<dbReference type="Gene3D" id="3.40.50.720">
    <property type="entry name" value="NAD(P)-binding Rossmann-like Domain"/>
    <property type="match status" value="1"/>
</dbReference>
<evidence type="ECO:0000256" key="2">
    <source>
        <dbReference type="ARBA" id="ARBA00023002"/>
    </source>
</evidence>
<evidence type="ECO:0000259" key="4">
    <source>
        <dbReference type="SMART" id="SM00822"/>
    </source>
</evidence>
<feature type="domain" description="Ketoreductase" evidence="4">
    <location>
        <begin position="10"/>
        <end position="204"/>
    </location>
</feature>
<sequence>MNAGKNLTGEVVVVTGASAGVGRAVARAFASAGADIALLARGTEGLEDARAEVVQLGRRAIALAVDVGDAVQVEEAAARIEAELGPVAVWVNNAMVSVFSPLKEITAEEFNRVTAVTYLGQVYGTMAALKRMLPRNSGVIVLVGSALAYRGIPLQSAYCGAKHGIEGFFDSLRCELIHDKSRVRAVMVQLPAMNTPQFGWVKTRLPRLPKPMGKIYQPEIAARAIVYAALHKRRSVWVGAPTFASIIGNRIAPGFLDRVLARSGYDGQQTAEPAGRDRKERTNLWTPLPGDEGAHGTFGREAAGRSPLLWVSMHRNKIDWAICLTVIIVLIFIFIY</sequence>
<evidence type="ECO:0000256" key="3">
    <source>
        <dbReference type="SAM" id="Phobius"/>
    </source>
</evidence>
<accession>A0ABP8FYX8</accession>
<evidence type="ECO:0000313" key="5">
    <source>
        <dbReference type="EMBL" id="GAA4313725.1"/>
    </source>
</evidence>